<dbReference type="OrthoDB" id="6132256at2"/>
<dbReference type="AlphaFoldDB" id="A0A2G1VBK1"/>
<comment type="caution">
    <text evidence="4">The sequence shown here is derived from an EMBL/GenBank/DDBJ whole genome shotgun (WGS) entry which is preliminary data.</text>
</comment>
<dbReference type="EMBL" id="NTFI01000005">
    <property type="protein sequence ID" value="PHQ24163.1"/>
    <property type="molecule type" value="Genomic_DNA"/>
</dbReference>
<sequence length="923" mass="97969">MTMADKTKTIEIIFGGVDKTGTAISSVGRNLDTLTNKAGDITGPLAGISDSILKLDAALAALGVAALAFATKEAVTFEAALIDLQKVMDEGEGDAKDYADQFSELSSRFGVDAGSIIQSTADFRQAGYNIDESLTLVEQSLLAVNAADLTTAQSSELLIGTLAGFQAPASKAANLLDVLNGVSNKAGASVAQLGDGFRILAPVANTLGLSFAETAALLTPVVEVTRSGTESANALKTAISNLIKPTKERYALLVNELGIQLEIDGKRRETKDVLYDLISATKDLDSNEKQRVATIIAGAEQMSRFIAVLNGAERSEEILKIAMESSGSALEEFEVKTRSAEFALKQLRSAFTTAAATAGMEYIDQTKAVTQATTSLVDSFREAIQGDNAAQLFDVLRGGLESFAQQVNIIAENLPEAFEGLDFSQLLTAFDGLSDELGDAFEAVFGTVDLSTVEGLESALQKVVDAFTALVNVSSGIVSGLEPLFTAIGAGIEEFQDLDTATQQSIGELLGIAKAIDTVLPALGALGGGLESVGNGLVALAGAQGFKALLGNLGAVQGIAAAAGKGGLIGLALAGGYGVGTLINEYVIEPMEKAFGTSIGSWLYEQFNAEEIEKIKNQLKPLTEEEEKLAKQTSELRDLNERLAEKLKDTGDASEDTQKSWQDYANELVNAANKQNDLNDAIGGAGEKLNRSGNAIDQLTDKASKNGDALGDVGETTRKLAEDNKTLTLGYDKATGKVNSWSGTMVKSNKTLDDAAEKTNKVLKETESYRLELEKIDSNERIKTIEAVVSLDIAEAEANAKKVVALAESITSTFSDSTELVGDLFNLFAEADNFRDKWKITDQIKNENKLRDEQMKLQKKLTEAQIDNIRERTKRLAKGDALIKVNGEGLAPHLEAFMFEILQEIQVRVNADGEEMLLGLSGG</sequence>
<name>A0A2G1VBK1_9GAMM</name>
<dbReference type="Gene3D" id="1.10.287.950">
    <property type="entry name" value="Methyl-accepting chemotaxis protein"/>
    <property type="match status" value="1"/>
</dbReference>
<evidence type="ECO:0000256" key="2">
    <source>
        <dbReference type="SAM" id="Coils"/>
    </source>
</evidence>
<keyword evidence="5" id="KW-1185">Reference proteome</keyword>
<dbReference type="Pfam" id="PF10145">
    <property type="entry name" value="PhageMin_Tail"/>
    <property type="match status" value="1"/>
</dbReference>
<dbReference type="SUPFAM" id="SSF58104">
    <property type="entry name" value="Methyl-accepting chemotaxis protein (MCP) signaling domain"/>
    <property type="match status" value="1"/>
</dbReference>
<evidence type="ECO:0000259" key="3">
    <source>
        <dbReference type="Pfam" id="PF10145"/>
    </source>
</evidence>
<evidence type="ECO:0000313" key="4">
    <source>
        <dbReference type="EMBL" id="PHQ24163.1"/>
    </source>
</evidence>
<dbReference type="InterPro" id="IPR010090">
    <property type="entry name" value="Phage_tape_meas"/>
</dbReference>
<reference evidence="4 5" key="1">
    <citation type="submission" date="2017-09" db="EMBL/GenBank/DDBJ databases">
        <title>The draft genome sequences of Marinobacter guineae M3B.</title>
        <authorList>
            <person name="Cao J."/>
        </authorList>
    </citation>
    <scope>NUCLEOTIDE SEQUENCE [LARGE SCALE GENOMIC DNA]</scope>
    <source>
        <strain evidence="4 5">M3B</strain>
    </source>
</reference>
<keyword evidence="2" id="KW-0175">Coiled coil</keyword>
<proteinExistence type="predicted"/>
<accession>A0A2G1VBK1</accession>
<evidence type="ECO:0000313" key="5">
    <source>
        <dbReference type="Proteomes" id="UP000229044"/>
    </source>
</evidence>
<dbReference type="PANTHER" id="PTHR37813">
    <property type="entry name" value="FELS-2 PROPHAGE PROTEIN"/>
    <property type="match status" value="1"/>
</dbReference>
<dbReference type="Proteomes" id="UP000229044">
    <property type="component" value="Unassembled WGS sequence"/>
</dbReference>
<dbReference type="PANTHER" id="PTHR37813:SF1">
    <property type="entry name" value="FELS-2 PROPHAGE PROTEIN"/>
    <property type="match status" value="1"/>
</dbReference>
<protein>
    <submittedName>
        <fullName evidence="4">Phage tail tape measure protein</fullName>
    </submittedName>
</protein>
<gene>
    <name evidence="4" type="ORF">CLH62_14610</name>
</gene>
<keyword evidence="1" id="KW-1188">Viral release from host cell</keyword>
<evidence type="ECO:0000256" key="1">
    <source>
        <dbReference type="ARBA" id="ARBA00022612"/>
    </source>
</evidence>
<dbReference type="NCBIfam" id="TIGR01760">
    <property type="entry name" value="tape_meas_TP901"/>
    <property type="match status" value="1"/>
</dbReference>
<feature type="domain" description="Phage tail tape measure protein" evidence="3">
    <location>
        <begin position="100"/>
        <end position="298"/>
    </location>
</feature>
<feature type="coiled-coil region" evidence="2">
    <location>
        <begin position="612"/>
        <end position="649"/>
    </location>
</feature>
<organism evidence="4 5">
    <name type="scientific">Marinobacter guineae</name>
    <dbReference type="NCBI Taxonomy" id="432303"/>
    <lineage>
        <taxon>Bacteria</taxon>
        <taxon>Pseudomonadati</taxon>
        <taxon>Pseudomonadota</taxon>
        <taxon>Gammaproteobacteria</taxon>
        <taxon>Pseudomonadales</taxon>
        <taxon>Marinobacteraceae</taxon>
        <taxon>Marinobacter</taxon>
    </lineage>
</organism>